<name>A0A420I2F1_9PEZI</name>
<evidence type="ECO:0000256" key="1">
    <source>
        <dbReference type="SAM" id="MobiDB-lite"/>
    </source>
</evidence>
<feature type="compositionally biased region" description="Polar residues" evidence="1">
    <location>
        <begin position="211"/>
        <end position="223"/>
    </location>
</feature>
<evidence type="ECO:0000313" key="2">
    <source>
        <dbReference type="EMBL" id="RKF63816.1"/>
    </source>
</evidence>
<dbReference type="EMBL" id="MCFK01002311">
    <property type="protein sequence ID" value="RKF63816.1"/>
    <property type="molecule type" value="Genomic_DNA"/>
</dbReference>
<keyword evidence="3" id="KW-1185">Reference proteome</keyword>
<organism evidence="2 3">
    <name type="scientific">Erysiphe neolycopersici</name>
    <dbReference type="NCBI Taxonomy" id="212602"/>
    <lineage>
        <taxon>Eukaryota</taxon>
        <taxon>Fungi</taxon>
        <taxon>Dikarya</taxon>
        <taxon>Ascomycota</taxon>
        <taxon>Pezizomycotina</taxon>
        <taxon>Leotiomycetes</taxon>
        <taxon>Erysiphales</taxon>
        <taxon>Erysiphaceae</taxon>
        <taxon>Erysiphe</taxon>
    </lineage>
</organism>
<gene>
    <name evidence="2" type="ORF">OnM2_023012</name>
</gene>
<accession>A0A420I2F1</accession>
<dbReference type="PANTHER" id="PTHR37538:SF4">
    <property type="entry name" value="PITSLRE SERINE_THREONINE-PROTEIN KINASE CDC2L1"/>
    <property type="match status" value="1"/>
</dbReference>
<sequence length="342" mass="38898">MKPRPKTSPYASTLLEIEFNEAESLSYVPKVFLQDQSWVSEESDYYACNCSEEVGHVLIHYLFTGEYQILEIDETKVSQDKSWAELRIATQVLLALDEWKLPGLQGLVQSEIESLSKSIHIFDVVRLIDKELNGFAIKQELWLKNFLVNSLNTAFAKNSKEFEDLSLLDKLHNIDLIKFLAKNLFKTYHSRISKPLRRKGTEERRKDSQDTDSVSAVTLTPESTSDDEFETSPKIKTSKIKSIGGFGIEPTLIGIKDKNDSVSSLNYVRINKSSISNSKDIHDQASSSFGLSKHPDLFCNGEDNLESFDFSLSRSFKSNLIGPYAKSERRSYHNADPSFEPW</sequence>
<dbReference type="Proteomes" id="UP000286134">
    <property type="component" value="Unassembled WGS sequence"/>
</dbReference>
<protein>
    <submittedName>
        <fullName evidence="2">Uncharacterized protein</fullName>
    </submittedName>
</protein>
<feature type="region of interest" description="Disordered" evidence="1">
    <location>
        <begin position="196"/>
        <end position="231"/>
    </location>
</feature>
<dbReference type="STRING" id="212602.A0A420I2F1"/>
<dbReference type="OrthoDB" id="3594103at2759"/>
<proteinExistence type="predicted"/>
<dbReference type="AlphaFoldDB" id="A0A420I2F1"/>
<reference evidence="2 3" key="1">
    <citation type="journal article" date="2018" name="BMC Genomics">
        <title>Comparative genome analyses reveal sequence features reflecting distinct modes of host-adaptation between dicot and monocot powdery mildew.</title>
        <authorList>
            <person name="Wu Y."/>
            <person name="Ma X."/>
            <person name="Pan Z."/>
            <person name="Kale S.D."/>
            <person name="Song Y."/>
            <person name="King H."/>
            <person name="Zhang Q."/>
            <person name="Presley C."/>
            <person name="Deng X."/>
            <person name="Wei C.I."/>
            <person name="Xiao S."/>
        </authorList>
    </citation>
    <scope>NUCLEOTIDE SEQUENCE [LARGE SCALE GENOMIC DNA]</scope>
    <source>
        <strain evidence="2">UMSG2</strain>
    </source>
</reference>
<comment type="caution">
    <text evidence="2">The sequence shown here is derived from an EMBL/GenBank/DDBJ whole genome shotgun (WGS) entry which is preliminary data.</text>
</comment>
<dbReference type="PANTHER" id="PTHR37538">
    <property type="entry name" value="BTB DOMAIN-CONTAINING PROTEIN"/>
    <property type="match status" value="1"/>
</dbReference>
<evidence type="ECO:0000313" key="3">
    <source>
        <dbReference type="Proteomes" id="UP000286134"/>
    </source>
</evidence>
<feature type="compositionally biased region" description="Basic and acidic residues" evidence="1">
    <location>
        <begin position="199"/>
        <end position="209"/>
    </location>
</feature>